<dbReference type="InterPro" id="IPR052961">
    <property type="entry name" value="Oxido-Kinase-like_Enzymes"/>
</dbReference>
<dbReference type="Pfam" id="PF07914">
    <property type="entry name" value="DUF1679"/>
    <property type="match status" value="1"/>
</dbReference>
<evidence type="ECO:0000313" key="2">
    <source>
        <dbReference type="EMBL" id="AZA04906.1"/>
    </source>
</evidence>
<name>A0A3G6IJA8_ANISI</name>
<sequence>MDEHGEWLKKALSPHFQFSKWNGLKLVTLTGTNGYMSDIRRAIPDWEGDNLPESFIVKSPTYTSAASEALRIEHGANSNLPTFSSKAEEALHMDHLENEHDAKEEATLVRIFHRNESQLYHLFQELESPPIPIPKIYLCRDCDSMTKTANDNEFSVIVMEDLRKYSLIDIIDGFNDKQLYSIMDAIVDLHVYSFTHVGWEQVGFFESEIDETMSMENTLNGMVTALKKLSPKHFEKVDLLLELSGKHGWNRKYMKKCVNDEYICALVHGDLWPANIMWDGNKLKAIIDWQLAHKGIIVEDIMRVLSTSVSVDTRKRLTKPLLHYYYYQLADRMSNLRLEMPFAFEDVQKSYRLALPYAALCTVFAAAFWSNSAVLKDEKNPENQARRMKEIFDRTESIIEDAVHSFHASS</sequence>
<feature type="domain" description="CHK kinase-like" evidence="1">
    <location>
        <begin position="157"/>
        <end position="338"/>
    </location>
</feature>
<dbReference type="InterPro" id="IPR012877">
    <property type="entry name" value="Dhs-27"/>
</dbReference>
<dbReference type="Gene3D" id="3.90.1200.10">
    <property type="match status" value="1"/>
</dbReference>
<dbReference type="InterPro" id="IPR011009">
    <property type="entry name" value="Kinase-like_dom_sf"/>
</dbReference>
<reference evidence="2" key="1">
    <citation type="submission" date="2018-03" db="EMBL/GenBank/DDBJ databases">
        <title>A comparison of the expression on the transcriptome analysis of Anisakis simplex sensu stricto L3 and L4.</title>
        <authorList>
            <person name="Nam U.-H."/>
            <person name="Kim J.-O."/>
            <person name="Kim J.-H."/>
        </authorList>
    </citation>
    <scope>NUCLEOTIDE SEQUENCE</scope>
    <source>
        <tissue evidence="2">Whole body</tissue>
    </source>
</reference>
<dbReference type="AlphaFoldDB" id="A0A3G6IJA8"/>
<accession>A0A3G6IJA8</accession>
<dbReference type="InterPro" id="IPR015897">
    <property type="entry name" value="CHK_kinase-like"/>
</dbReference>
<organism evidence="2">
    <name type="scientific">Anisakis simplex</name>
    <name type="common">Herring worm</name>
    <dbReference type="NCBI Taxonomy" id="6269"/>
    <lineage>
        <taxon>Eukaryota</taxon>
        <taxon>Metazoa</taxon>
        <taxon>Ecdysozoa</taxon>
        <taxon>Nematoda</taxon>
        <taxon>Chromadorea</taxon>
        <taxon>Rhabditida</taxon>
        <taxon>Spirurina</taxon>
        <taxon>Ascaridomorpha</taxon>
        <taxon>Ascaridoidea</taxon>
        <taxon>Anisakidae</taxon>
        <taxon>Anisakis</taxon>
        <taxon>Anisakis simplex complex</taxon>
    </lineage>
</organism>
<evidence type="ECO:0000259" key="1">
    <source>
        <dbReference type="SMART" id="SM00587"/>
    </source>
</evidence>
<dbReference type="SMART" id="SM00587">
    <property type="entry name" value="CHK"/>
    <property type="match status" value="1"/>
</dbReference>
<protein>
    <submittedName>
        <fullName evidence="2">Oxidoreductase</fullName>
    </submittedName>
</protein>
<proteinExistence type="evidence at transcript level"/>
<gene>
    <name evidence="2" type="primary">dhs-27</name>
</gene>
<dbReference type="EMBL" id="MH027392">
    <property type="protein sequence ID" value="AZA04906.1"/>
    <property type="molecule type" value="mRNA"/>
</dbReference>
<dbReference type="PANTHER" id="PTHR23020">
    <property type="entry name" value="UNCHARACTERIZED NUCLEAR HORMONE RECEPTOR-RELATED"/>
    <property type="match status" value="1"/>
</dbReference>
<dbReference type="PANTHER" id="PTHR23020:SF20">
    <property type="entry name" value="CHK KINASE-LIKE DOMAIN-CONTAINING PROTEIN"/>
    <property type="match status" value="1"/>
</dbReference>
<dbReference type="SUPFAM" id="SSF56112">
    <property type="entry name" value="Protein kinase-like (PK-like)"/>
    <property type="match status" value="1"/>
</dbReference>